<evidence type="ECO:0000256" key="5">
    <source>
        <dbReference type="ARBA" id="ARBA00023136"/>
    </source>
</evidence>
<comment type="caution">
    <text evidence="6">The sequence shown here is derived from an EMBL/GenBank/DDBJ whole genome shotgun (WGS) entry which is preliminary data.</text>
</comment>
<name>A0A2H0XYK5_UNCSA</name>
<keyword evidence="5" id="KW-0472">Membrane</keyword>
<dbReference type="Gene3D" id="1.20.1440.20">
    <property type="entry name" value="LemA-like domain"/>
    <property type="match status" value="1"/>
</dbReference>
<dbReference type="SUPFAM" id="SSF140478">
    <property type="entry name" value="LemA-like"/>
    <property type="match status" value="1"/>
</dbReference>
<proteinExistence type="inferred from homology"/>
<evidence type="ECO:0000256" key="4">
    <source>
        <dbReference type="ARBA" id="ARBA00022989"/>
    </source>
</evidence>
<accession>A0A2H0XYK5</accession>
<dbReference type="PANTHER" id="PTHR34478">
    <property type="entry name" value="PROTEIN LEMA"/>
    <property type="match status" value="1"/>
</dbReference>
<dbReference type="Pfam" id="PF04011">
    <property type="entry name" value="LemA"/>
    <property type="match status" value="1"/>
</dbReference>
<organism evidence="6 7">
    <name type="scientific">Candidatus Saganbacteria bacterium CG08_land_8_20_14_0_20_45_16</name>
    <dbReference type="NCBI Taxonomy" id="2014293"/>
    <lineage>
        <taxon>Bacteria</taxon>
        <taxon>Bacillati</taxon>
        <taxon>Saganbacteria</taxon>
    </lineage>
</organism>
<dbReference type="PANTHER" id="PTHR34478:SF2">
    <property type="entry name" value="MEMBRANE PROTEIN"/>
    <property type="match status" value="1"/>
</dbReference>
<evidence type="ECO:0000313" key="6">
    <source>
        <dbReference type="EMBL" id="PIS30094.1"/>
    </source>
</evidence>
<reference evidence="6 7" key="1">
    <citation type="submission" date="2017-09" db="EMBL/GenBank/DDBJ databases">
        <title>Depth-based differentiation of microbial function through sediment-hosted aquifers and enrichment of novel symbionts in the deep terrestrial subsurface.</title>
        <authorList>
            <person name="Probst A.J."/>
            <person name="Ladd B."/>
            <person name="Jarett J.K."/>
            <person name="Geller-Mcgrath D.E."/>
            <person name="Sieber C.M."/>
            <person name="Emerson J.B."/>
            <person name="Anantharaman K."/>
            <person name="Thomas B.C."/>
            <person name="Malmstrom R."/>
            <person name="Stieglmeier M."/>
            <person name="Klingl A."/>
            <person name="Woyke T."/>
            <person name="Ryan C.M."/>
            <person name="Banfield J.F."/>
        </authorList>
    </citation>
    <scope>NUCLEOTIDE SEQUENCE [LARGE SCALE GENOMIC DNA]</scope>
    <source>
        <strain evidence="6">CG08_land_8_20_14_0_20_45_16</strain>
    </source>
</reference>
<dbReference type="AlphaFoldDB" id="A0A2H0XYK5"/>
<dbReference type="Proteomes" id="UP000231343">
    <property type="component" value="Unassembled WGS sequence"/>
</dbReference>
<keyword evidence="4" id="KW-1133">Transmembrane helix</keyword>
<evidence type="ECO:0000313" key="7">
    <source>
        <dbReference type="Proteomes" id="UP000231343"/>
    </source>
</evidence>
<dbReference type="InterPro" id="IPR007156">
    <property type="entry name" value="MamQ_LemA"/>
</dbReference>
<comment type="subcellular location">
    <subcellularLocation>
        <location evidence="1">Membrane</location>
        <topology evidence="1">Single-pass membrane protein</topology>
    </subcellularLocation>
</comment>
<dbReference type="EMBL" id="PEYM01000063">
    <property type="protein sequence ID" value="PIS30094.1"/>
    <property type="molecule type" value="Genomic_DNA"/>
</dbReference>
<comment type="similarity">
    <text evidence="2">Belongs to the LemA family.</text>
</comment>
<evidence type="ECO:0000256" key="1">
    <source>
        <dbReference type="ARBA" id="ARBA00004167"/>
    </source>
</evidence>
<protein>
    <submittedName>
        <fullName evidence="6">LemA family protein</fullName>
    </submittedName>
</protein>
<gene>
    <name evidence="6" type="ORF">COT42_03690</name>
</gene>
<keyword evidence="3" id="KW-0812">Transmembrane</keyword>
<evidence type="ECO:0000256" key="2">
    <source>
        <dbReference type="ARBA" id="ARBA00008854"/>
    </source>
</evidence>
<evidence type="ECO:0000256" key="3">
    <source>
        <dbReference type="ARBA" id="ARBA00022692"/>
    </source>
</evidence>
<dbReference type="GO" id="GO:0016020">
    <property type="term" value="C:membrane"/>
    <property type="evidence" value="ECO:0007669"/>
    <property type="project" value="UniProtKB-SubCell"/>
</dbReference>
<sequence length="185" mass="20207">MKALGVILVIGLILVGAGVATYNGLVGIDQEVKQSWAQVDNQLQRRYDLIPNLVSTVKGYATHEKTIFENVAEARAKLAGAGTVSEKVAASNQMEGALSRLLLIVENYPDLKASTNFIALQDELAGTENRLSVARMRYNASVQKYNTKAKSIPVVFFVSTFGFDSEKAFFQVESETAKKAPKVEF</sequence>
<dbReference type="InterPro" id="IPR023353">
    <property type="entry name" value="LemA-like_dom_sf"/>
</dbReference>